<keyword evidence="2" id="KW-1185">Reference proteome</keyword>
<accession>A0ACC8ELG0</accession>
<name>A0ACC8ELG0_9PEZI</name>
<dbReference type="EMBL" id="KV748276">
    <property type="protein sequence ID" value="OCK86998.1"/>
    <property type="molecule type" value="Genomic_DNA"/>
</dbReference>
<evidence type="ECO:0000313" key="2">
    <source>
        <dbReference type="Proteomes" id="UP000250078"/>
    </source>
</evidence>
<proteinExistence type="predicted"/>
<protein>
    <submittedName>
        <fullName evidence="1">Uncharacterized protein</fullName>
    </submittedName>
</protein>
<evidence type="ECO:0000313" key="1">
    <source>
        <dbReference type="EMBL" id="OCK86998.1"/>
    </source>
</evidence>
<reference evidence="1 2" key="1">
    <citation type="journal article" date="2016" name="Nat. Commun.">
        <title>Ectomycorrhizal ecology is imprinted in the genome of the dominant symbiotic fungus Cenococcum geophilum.</title>
        <authorList>
            <consortium name="DOE Joint Genome Institute"/>
            <person name="Peter M."/>
            <person name="Kohler A."/>
            <person name="Ohm R.A."/>
            <person name="Kuo A."/>
            <person name="Krutzmann J."/>
            <person name="Morin E."/>
            <person name="Arend M."/>
            <person name="Barry K.W."/>
            <person name="Binder M."/>
            <person name="Choi C."/>
            <person name="Clum A."/>
            <person name="Copeland A."/>
            <person name="Grisel N."/>
            <person name="Haridas S."/>
            <person name="Kipfer T."/>
            <person name="LaButti K."/>
            <person name="Lindquist E."/>
            <person name="Lipzen A."/>
            <person name="Maire R."/>
            <person name="Meier B."/>
            <person name="Mihaltcheva S."/>
            <person name="Molinier V."/>
            <person name="Murat C."/>
            <person name="Poggeler S."/>
            <person name="Quandt C.A."/>
            <person name="Sperisen C."/>
            <person name="Tritt A."/>
            <person name="Tisserant E."/>
            <person name="Crous P.W."/>
            <person name="Henrissat B."/>
            <person name="Nehls U."/>
            <person name="Egli S."/>
            <person name="Spatafora J.W."/>
            <person name="Grigoriev I.V."/>
            <person name="Martin F.M."/>
        </authorList>
    </citation>
    <scope>NUCLEOTIDE SEQUENCE [LARGE SCALE GENOMIC DNA]</scope>
    <source>
        <strain evidence="1 2">1.58</strain>
    </source>
</reference>
<gene>
    <name evidence="1" type="ORF">K441DRAFT_682938</name>
</gene>
<sequence length="427" mass="47478">MSFIETVIVPDDEGNLSAEHSRPVVDSTQRPDGKEKKRVQNRIAQRTHRRRLKTQLEVLQEKLKVHEKQIKEPTRVQSSSSTLVSATASTTVDSICPVPAIRNDHAMTVDFFMTPSADVNNGCPSHEVEAVDQAASLNSNSLTAAFSLDNSSCAWNTPPGLQEPPAPVTLCSTSSVPVGLELDAFCSPQSLYGLRPNKEAHLCLSDYPADIPQEDVQRNVDATAPLQDRICYVIDQAVAMGFGTLDEVVAAYYTEMFEHTSPLYKEQRLSRNRRLPRLLSILHNAAKDWAEWERRGFREQIIQGAEEILVEELNSFITQHSFGAASKGPATYGLEGKQAGRKRDRKERREVQDDLPNLWALATALLSKDNTLNQDARRDTVLTIIETLCFDRSENLGGRLQREGEAAVYINSTGSSSSQSYNNCNDF</sequence>
<dbReference type="Proteomes" id="UP000250078">
    <property type="component" value="Unassembled WGS sequence"/>
</dbReference>
<organism evidence="1 2">
    <name type="scientific">Cenococcum geophilum 1.58</name>
    <dbReference type="NCBI Taxonomy" id="794803"/>
    <lineage>
        <taxon>Eukaryota</taxon>
        <taxon>Fungi</taxon>
        <taxon>Dikarya</taxon>
        <taxon>Ascomycota</taxon>
        <taxon>Pezizomycotina</taxon>
        <taxon>Dothideomycetes</taxon>
        <taxon>Pleosporomycetidae</taxon>
        <taxon>Gloniales</taxon>
        <taxon>Gloniaceae</taxon>
        <taxon>Cenococcum</taxon>
    </lineage>
</organism>